<evidence type="ECO:0000313" key="6">
    <source>
        <dbReference type="Proteomes" id="UP000251558"/>
    </source>
</evidence>
<dbReference type="InterPro" id="IPR029039">
    <property type="entry name" value="Flavoprotein-like_sf"/>
</dbReference>
<dbReference type="RefSeq" id="WP_112094955.1">
    <property type="nucleotide sequence ID" value="NZ_QMBP01000001.1"/>
</dbReference>
<feature type="region of interest" description="Disordered" evidence="3">
    <location>
        <begin position="241"/>
        <end position="267"/>
    </location>
</feature>
<sequence length="267" mass="29386">MRIFIVHAHPEPNSFNGALTRAAQGALSAAGHEIVVSDLYAMGFDPVSDRRNFTTVSDANYYRQQVEEANAAAHDGFAQDIQAEMDKLFWCDVLILQFPLWWFGLPAILKGWVDRVFASGGRIYGGGKWYDRGVFSGKRAMCSVTIGGPPPIYSDRGLNGPIAEILFPINHGMLYFVGFTVIEPFLVHAPARISGDDRRMCLDRYRERVLDLEHAPTIAYPKLVDFDDAHVLKSALSSSAAQEATPAAVPEPARSPSCLGDLKSCPR</sequence>
<keyword evidence="6" id="KW-1185">Reference proteome</keyword>
<dbReference type="SUPFAM" id="SSF52218">
    <property type="entry name" value="Flavoproteins"/>
    <property type="match status" value="1"/>
</dbReference>
<dbReference type="PANTHER" id="PTHR10204:SF34">
    <property type="entry name" value="NAD(P)H DEHYDROGENASE [QUINONE] 1 ISOFORM 1"/>
    <property type="match status" value="1"/>
</dbReference>
<accession>A0A330I062</accession>
<reference evidence="5 6" key="2">
    <citation type="submission" date="2018-07" db="EMBL/GenBank/DDBJ databases">
        <title>Diversity of Mesorhizobium strains in Brazil.</title>
        <authorList>
            <person name="Helene L.C.F."/>
            <person name="Dall'Agnol R."/>
            <person name="Delamuta J.R.M."/>
            <person name="Hungria M."/>
        </authorList>
    </citation>
    <scope>NUCLEOTIDE SEQUENCE [LARGE SCALE GENOMIC DNA]</scope>
    <source>
        <strain evidence="5 6">AC99b</strain>
    </source>
</reference>
<evidence type="ECO:0000313" key="5">
    <source>
        <dbReference type="EMBL" id="RAZ92429.1"/>
    </source>
</evidence>
<organism evidence="5 6">
    <name type="scientific">Mesorhizobium hawassense</name>
    <dbReference type="NCBI Taxonomy" id="1209954"/>
    <lineage>
        <taxon>Bacteria</taxon>
        <taxon>Pseudomonadati</taxon>
        <taxon>Pseudomonadota</taxon>
        <taxon>Alphaproteobacteria</taxon>
        <taxon>Hyphomicrobiales</taxon>
        <taxon>Phyllobacteriaceae</taxon>
        <taxon>Mesorhizobium</taxon>
    </lineage>
</organism>
<feature type="domain" description="Flavodoxin-like fold" evidence="4">
    <location>
        <begin position="1"/>
        <end position="207"/>
    </location>
</feature>
<dbReference type="EMBL" id="QMBP01000001">
    <property type="protein sequence ID" value="RAZ92429.1"/>
    <property type="molecule type" value="Genomic_DNA"/>
</dbReference>
<dbReference type="GO" id="GO:0005829">
    <property type="term" value="C:cytosol"/>
    <property type="evidence" value="ECO:0007669"/>
    <property type="project" value="TreeGrafter"/>
</dbReference>
<keyword evidence="2" id="KW-0560">Oxidoreductase</keyword>
<proteinExistence type="inferred from homology"/>
<dbReference type="Proteomes" id="UP000251558">
    <property type="component" value="Unassembled WGS sequence"/>
</dbReference>
<dbReference type="GO" id="GO:0003955">
    <property type="term" value="F:NAD(P)H dehydrogenase (quinone) activity"/>
    <property type="evidence" value="ECO:0007669"/>
    <property type="project" value="TreeGrafter"/>
</dbReference>
<dbReference type="InterPro" id="IPR051545">
    <property type="entry name" value="NAD(P)H_dehydrogenase_qn"/>
</dbReference>
<evidence type="ECO:0000256" key="3">
    <source>
        <dbReference type="SAM" id="MobiDB-lite"/>
    </source>
</evidence>
<dbReference type="Pfam" id="PF02525">
    <property type="entry name" value="Flavodoxin_2"/>
    <property type="match status" value="1"/>
</dbReference>
<dbReference type="AlphaFoldDB" id="A0A330I062"/>
<comment type="similarity">
    <text evidence="1">Belongs to the NAD(P)H dehydrogenase (quinone) family.</text>
</comment>
<evidence type="ECO:0000256" key="1">
    <source>
        <dbReference type="ARBA" id="ARBA00006252"/>
    </source>
</evidence>
<dbReference type="PANTHER" id="PTHR10204">
    <property type="entry name" value="NAD P H OXIDOREDUCTASE-RELATED"/>
    <property type="match status" value="1"/>
</dbReference>
<dbReference type="OrthoDB" id="9798454at2"/>
<dbReference type="Gene3D" id="3.40.50.360">
    <property type="match status" value="1"/>
</dbReference>
<dbReference type="InterPro" id="IPR003680">
    <property type="entry name" value="Flavodoxin_fold"/>
</dbReference>
<name>A0A330I062_9HYPH</name>
<reference evidence="6" key="1">
    <citation type="submission" date="2018-06" db="EMBL/GenBank/DDBJ databases">
        <authorList>
            <person name="Helene L.C."/>
            <person name="Dall'Agnol R."/>
            <person name="Delamuta J.R."/>
            <person name="Hungria M."/>
        </authorList>
    </citation>
    <scope>NUCLEOTIDE SEQUENCE [LARGE SCALE GENOMIC DNA]</scope>
    <source>
        <strain evidence="6">AC99b</strain>
    </source>
</reference>
<protein>
    <submittedName>
        <fullName evidence="5">Flavodoxin family protein</fullName>
    </submittedName>
</protein>
<evidence type="ECO:0000259" key="4">
    <source>
        <dbReference type="Pfam" id="PF02525"/>
    </source>
</evidence>
<comment type="caution">
    <text evidence="5">The sequence shown here is derived from an EMBL/GenBank/DDBJ whole genome shotgun (WGS) entry which is preliminary data.</text>
</comment>
<gene>
    <name evidence="5" type="ORF">DPM33_00510</name>
</gene>
<evidence type="ECO:0000256" key="2">
    <source>
        <dbReference type="ARBA" id="ARBA00023002"/>
    </source>
</evidence>